<dbReference type="SMART" id="SM00320">
    <property type="entry name" value="WD40"/>
    <property type="match status" value="5"/>
</dbReference>
<dbReference type="OrthoDB" id="411991at2759"/>
<feature type="transmembrane region" description="Helical" evidence="2">
    <location>
        <begin position="445"/>
        <end position="462"/>
    </location>
</feature>
<dbReference type="InterPro" id="IPR045139">
    <property type="entry name" value="Aladin"/>
</dbReference>
<dbReference type="PANTHER" id="PTHR14494:SF0">
    <property type="entry name" value="ALADIN"/>
    <property type="match status" value="1"/>
</dbReference>
<gene>
    <name evidence="4" type="ORF">KP509_26G063600</name>
</gene>
<protein>
    <recommendedName>
        <fullName evidence="3">Aladin seven-bladed propeller domain-containing protein</fullName>
    </recommendedName>
</protein>
<dbReference type="Proteomes" id="UP000825935">
    <property type="component" value="Chromosome 26"/>
</dbReference>
<organism evidence="4 5">
    <name type="scientific">Ceratopteris richardii</name>
    <name type="common">Triangle waterfern</name>
    <dbReference type="NCBI Taxonomy" id="49495"/>
    <lineage>
        <taxon>Eukaryota</taxon>
        <taxon>Viridiplantae</taxon>
        <taxon>Streptophyta</taxon>
        <taxon>Embryophyta</taxon>
        <taxon>Tracheophyta</taxon>
        <taxon>Polypodiopsida</taxon>
        <taxon>Polypodiidae</taxon>
        <taxon>Polypodiales</taxon>
        <taxon>Pteridineae</taxon>
        <taxon>Pteridaceae</taxon>
        <taxon>Parkerioideae</taxon>
        <taxon>Ceratopteris</taxon>
    </lineage>
</organism>
<dbReference type="GO" id="GO:0005643">
    <property type="term" value="C:nuclear pore"/>
    <property type="evidence" value="ECO:0007669"/>
    <property type="project" value="TreeGrafter"/>
</dbReference>
<keyword evidence="5" id="KW-1185">Reference proteome</keyword>
<dbReference type="InterPro" id="IPR057403">
    <property type="entry name" value="Beta-prop_Aladin"/>
</dbReference>
<feature type="domain" description="Aladin seven-bladed propeller" evidence="3">
    <location>
        <begin position="113"/>
        <end position="436"/>
    </location>
</feature>
<dbReference type="InterPro" id="IPR001680">
    <property type="entry name" value="WD40_rpt"/>
</dbReference>
<keyword evidence="1" id="KW-0853">WD repeat</keyword>
<name>A0A8T2RLB8_CERRI</name>
<evidence type="ECO:0000313" key="5">
    <source>
        <dbReference type="Proteomes" id="UP000825935"/>
    </source>
</evidence>
<sequence length="468" mass="52157">MPVVPSIGESTVCELHRDFLTCTSDTDTAAEEAYTKILGRRYPRVPFAPYRHMIRSHGVPDLAATDDEAHEDARSVENSHFTLKQISILKPILSRFNTIHNLDVIKKVELFQGVSWHKERQCVAFTSGSHQVCVYDFEESEPREPVILSSECQKVVSAIAWRPNAGMTLCVACRGGVCIWMLSYLGSIAPLRSGNTSLLGAPSGSSGARWVLVDYLRNPNNHVVTSLSWNPSGRLLACASFYERAFMVWDLAQGISTPLKRGFGGICLLQWSPRGDYLFSSHMDGVFRLWETENWTSEKWSSASGPVISAMWNSNDGILLMAFDQGTTLGALYLASRPPSLDFQLLPVELPDIQRITGGNGRIEKMVWDHNGERFAVTFSGGDDVHSGLVAVYDTRKTPILALSLLGFIRGPEPGAKAMSLAFYESLDSGLLLSVVIFFCRKRNVDRSLICLLFFLCFYFSFENVRRK</sequence>
<dbReference type="EMBL" id="CM035431">
    <property type="protein sequence ID" value="KAH7297282.1"/>
    <property type="molecule type" value="Genomic_DNA"/>
</dbReference>
<reference evidence="4" key="1">
    <citation type="submission" date="2021-08" db="EMBL/GenBank/DDBJ databases">
        <title>WGS assembly of Ceratopteris richardii.</title>
        <authorList>
            <person name="Marchant D.B."/>
            <person name="Chen G."/>
            <person name="Jenkins J."/>
            <person name="Shu S."/>
            <person name="Leebens-Mack J."/>
            <person name="Grimwood J."/>
            <person name="Schmutz J."/>
            <person name="Soltis P."/>
            <person name="Soltis D."/>
            <person name="Chen Z.-H."/>
        </authorList>
    </citation>
    <scope>NUCLEOTIDE SEQUENCE</scope>
    <source>
        <strain evidence="4">Whitten #5841</strain>
        <tissue evidence="4">Leaf</tissue>
    </source>
</reference>
<dbReference type="PANTHER" id="PTHR14494">
    <property type="entry name" value="ALADIN/ADRACALIN/AAAS"/>
    <property type="match status" value="1"/>
</dbReference>
<accession>A0A8T2RLB8</accession>
<dbReference type="OMA" id="FQPLYKD"/>
<evidence type="ECO:0000256" key="1">
    <source>
        <dbReference type="PROSITE-ProRule" id="PRU00221"/>
    </source>
</evidence>
<dbReference type="Pfam" id="PF25460">
    <property type="entry name" value="Beta-prop_Aladin"/>
    <property type="match status" value="1"/>
</dbReference>
<feature type="repeat" description="WD" evidence="1">
    <location>
        <begin position="269"/>
        <end position="294"/>
    </location>
</feature>
<evidence type="ECO:0000256" key="2">
    <source>
        <dbReference type="SAM" id="Phobius"/>
    </source>
</evidence>
<keyword evidence="2" id="KW-0472">Membrane</keyword>
<dbReference type="PROSITE" id="PS50082">
    <property type="entry name" value="WD_REPEATS_2"/>
    <property type="match status" value="1"/>
</dbReference>
<evidence type="ECO:0000259" key="3">
    <source>
        <dbReference type="Pfam" id="PF25460"/>
    </source>
</evidence>
<dbReference type="InterPro" id="IPR015943">
    <property type="entry name" value="WD40/YVTN_repeat-like_dom_sf"/>
</dbReference>
<keyword evidence="2" id="KW-1133">Transmembrane helix</keyword>
<proteinExistence type="predicted"/>
<keyword evidence="2" id="KW-0812">Transmembrane</keyword>
<dbReference type="AlphaFoldDB" id="A0A8T2RLB8"/>
<dbReference type="Gene3D" id="2.130.10.10">
    <property type="entry name" value="YVTN repeat-like/Quinoprotein amine dehydrogenase"/>
    <property type="match status" value="2"/>
</dbReference>
<comment type="caution">
    <text evidence="4">The sequence shown here is derived from an EMBL/GenBank/DDBJ whole genome shotgun (WGS) entry which is preliminary data.</text>
</comment>
<dbReference type="GO" id="GO:0006913">
    <property type="term" value="P:nucleocytoplasmic transport"/>
    <property type="evidence" value="ECO:0007669"/>
    <property type="project" value="TreeGrafter"/>
</dbReference>
<dbReference type="SUPFAM" id="SSF82171">
    <property type="entry name" value="DPP6 N-terminal domain-like"/>
    <property type="match status" value="1"/>
</dbReference>
<evidence type="ECO:0000313" key="4">
    <source>
        <dbReference type="EMBL" id="KAH7297282.1"/>
    </source>
</evidence>